<evidence type="ECO:0000256" key="1">
    <source>
        <dbReference type="SAM" id="MobiDB-lite"/>
    </source>
</evidence>
<proteinExistence type="predicted"/>
<protein>
    <submittedName>
        <fullName evidence="2">Uncharacterized protein</fullName>
    </submittedName>
</protein>
<dbReference type="AlphaFoldDB" id="A0A0C9WUG9"/>
<keyword evidence="3" id="KW-1185">Reference proteome</keyword>
<dbReference type="EMBL" id="KN838932">
    <property type="protein sequence ID" value="KIJ92153.1"/>
    <property type="molecule type" value="Genomic_DNA"/>
</dbReference>
<gene>
    <name evidence="2" type="ORF">K443DRAFT_685434</name>
</gene>
<dbReference type="Proteomes" id="UP000054477">
    <property type="component" value="Unassembled WGS sequence"/>
</dbReference>
<accession>A0A0C9WUG9</accession>
<organism evidence="2 3">
    <name type="scientific">Laccaria amethystina LaAM-08-1</name>
    <dbReference type="NCBI Taxonomy" id="1095629"/>
    <lineage>
        <taxon>Eukaryota</taxon>
        <taxon>Fungi</taxon>
        <taxon>Dikarya</taxon>
        <taxon>Basidiomycota</taxon>
        <taxon>Agaricomycotina</taxon>
        <taxon>Agaricomycetes</taxon>
        <taxon>Agaricomycetidae</taxon>
        <taxon>Agaricales</taxon>
        <taxon>Agaricineae</taxon>
        <taxon>Hydnangiaceae</taxon>
        <taxon>Laccaria</taxon>
    </lineage>
</organism>
<evidence type="ECO:0000313" key="2">
    <source>
        <dbReference type="EMBL" id="KIJ92153.1"/>
    </source>
</evidence>
<reference evidence="3" key="2">
    <citation type="submission" date="2015-01" db="EMBL/GenBank/DDBJ databases">
        <title>Evolutionary Origins and Diversification of the Mycorrhizal Mutualists.</title>
        <authorList>
            <consortium name="DOE Joint Genome Institute"/>
            <consortium name="Mycorrhizal Genomics Consortium"/>
            <person name="Kohler A."/>
            <person name="Kuo A."/>
            <person name="Nagy L.G."/>
            <person name="Floudas D."/>
            <person name="Copeland A."/>
            <person name="Barry K.W."/>
            <person name="Cichocki N."/>
            <person name="Veneault-Fourrey C."/>
            <person name="LaButti K."/>
            <person name="Lindquist E.A."/>
            <person name="Lipzen A."/>
            <person name="Lundell T."/>
            <person name="Morin E."/>
            <person name="Murat C."/>
            <person name="Riley R."/>
            <person name="Ohm R."/>
            <person name="Sun H."/>
            <person name="Tunlid A."/>
            <person name="Henrissat B."/>
            <person name="Grigoriev I.V."/>
            <person name="Hibbett D.S."/>
            <person name="Martin F."/>
        </authorList>
    </citation>
    <scope>NUCLEOTIDE SEQUENCE [LARGE SCALE GENOMIC DNA]</scope>
    <source>
        <strain evidence="3">LaAM-08-1</strain>
    </source>
</reference>
<evidence type="ECO:0000313" key="3">
    <source>
        <dbReference type="Proteomes" id="UP000054477"/>
    </source>
</evidence>
<dbReference type="HOGENOM" id="CLU_2004292_0_0_1"/>
<sequence>MIHECEVTRQKEGRRRIFRGTNLSKRLSASALQRAVPKPQRQGKKSHDRSRLTITLKNKSEQQPWILRRCLGLWCSVEGRREQPNIHTNSVFRGTKVEKVVGLCFTESSRKATTSGEKVITTRG</sequence>
<reference evidence="2 3" key="1">
    <citation type="submission" date="2014-04" db="EMBL/GenBank/DDBJ databases">
        <authorList>
            <consortium name="DOE Joint Genome Institute"/>
            <person name="Kuo A."/>
            <person name="Kohler A."/>
            <person name="Nagy L.G."/>
            <person name="Floudas D."/>
            <person name="Copeland A."/>
            <person name="Barry K.W."/>
            <person name="Cichocki N."/>
            <person name="Veneault-Fourrey C."/>
            <person name="LaButti K."/>
            <person name="Lindquist E.A."/>
            <person name="Lipzen A."/>
            <person name="Lundell T."/>
            <person name="Morin E."/>
            <person name="Murat C."/>
            <person name="Sun H."/>
            <person name="Tunlid A."/>
            <person name="Henrissat B."/>
            <person name="Grigoriev I.V."/>
            <person name="Hibbett D.S."/>
            <person name="Martin F."/>
            <person name="Nordberg H.P."/>
            <person name="Cantor M.N."/>
            <person name="Hua S.X."/>
        </authorList>
    </citation>
    <scope>NUCLEOTIDE SEQUENCE [LARGE SCALE GENOMIC DNA]</scope>
    <source>
        <strain evidence="2 3">LaAM-08-1</strain>
    </source>
</reference>
<name>A0A0C9WUG9_9AGAR</name>
<feature type="region of interest" description="Disordered" evidence="1">
    <location>
        <begin position="28"/>
        <end position="55"/>
    </location>
</feature>